<feature type="topological domain" description="Periplasmic" evidence="14">
    <location>
        <begin position="34"/>
        <end position="51"/>
    </location>
</feature>
<proteinExistence type="inferred from homology"/>
<accession>A0A2S2CAC1</accession>
<dbReference type="InterPro" id="IPR050183">
    <property type="entry name" value="DsbB"/>
</dbReference>
<dbReference type="RefSeq" id="WP_036763445.1">
    <property type="nucleotide sequence ID" value="NZ_CP018297.1"/>
</dbReference>
<dbReference type="InterPro" id="IPR022920">
    <property type="entry name" value="Disulphide_bond_form_DsbB"/>
</dbReference>
<organism evidence="15 16">
    <name type="scientific">Photobacterium damselae</name>
    <dbReference type="NCBI Taxonomy" id="38293"/>
    <lineage>
        <taxon>Bacteria</taxon>
        <taxon>Pseudomonadati</taxon>
        <taxon>Pseudomonadota</taxon>
        <taxon>Gammaproteobacteria</taxon>
        <taxon>Vibrionales</taxon>
        <taxon>Vibrionaceae</taxon>
        <taxon>Photobacterium</taxon>
    </lineage>
</organism>
<evidence type="ECO:0000256" key="8">
    <source>
        <dbReference type="ARBA" id="ARBA00022989"/>
    </source>
</evidence>
<evidence type="ECO:0000256" key="7">
    <source>
        <dbReference type="ARBA" id="ARBA00022982"/>
    </source>
</evidence>
<dbReference type="EMBL" id="UATL01000001">
    <property type="protein sequence ID" value="SPY28847.1"/>
    <property type="molecule type" value="Genomic_DNA"/>
</dbReference>
<keyword evidence="8 14" id="KW-1133">Transmembrane helix</keyword>
<dbReference type="GO" id="GO:0005886">
    <property type="term" value="C:plasma membrane"/>
    <property type="evidence" value="ECO:0007669"/>
    <property type="project" value="UniProtKB-SubCell"/>
</dbReference>
<dbReference type="NCBIfam" id="NF002485">
    <property type="entry name" value="PRK01749.1"/>
    <property type="match status" value="1"/>
</dbReference>
<evidence type="ECO:0000256" key="5">
    <source>
        <dbReference type="ARBA" id="ARBA00022519"/>
    </source>
</evidence>
<dbReference type="PANTHER" id="PTHR36570:SF2">
    <property type="entry name" value="DISULFIDE BOND FORMATION PROTEIN B"/>
    <property type="match status" value="1"/>
</dbReference>
<dbReference type="Pfam" id="PF02600">
    <property type="entry name" value="DsbB"/>
    <property type="match status" value="1"/>
</dbReference>
<keyword evidence="13 14" id="KW-0676">Redox-active center</keyword>
<dbReference type="GO" id="GO:0015035">
    <property type="term" value="F:protein-disulfide reductase activity"/>
    <property type="evidence" value="ECO:0007669"/>
    <property type="project" value="UniProtKB-UniRule"/>
</dbReference>
<feature type="disulfide bond" description="Redox-active" evidence="14">
    <location>
        <begin position="43"/>
        <end position="46"/>
    </location>
</feature>
<feature type="topological domain" description="Cytoplasmic" evidence="14">
    <location>
        <begin position="167"/>
        <end position="173"/>
    </location>
</feature>
<evidence type="ECO:0000256" key="1">
    <source>
        <dbReference type="ARBA" id="ARBA00004429"/>
    </source>
</evidence>
<dbReference type="PANTHER" id="PTHR36570">
    <property type="entry name" value="DISULFIDE BOND FORMATION PROTEIN B"/>
    <property type="match status" value="1"/>
</dbReference>
<evidence type="ECO:0000256" key="3">
    <source>
        <dbReference type="ARBA" id="ARBA00022448"/>
    </source>
</evidence>
<keyword evidence="6 14" id="KW-0812">Transmembrane</keyword>
<dbReference type="GO" id="GO:0006457">
    <property type="term" value="P:protein folding"/>
    <property type="evidence" value="ECO:0007669"/>
    <property type="project" value="InterPro"/>
</dbReference>
<evidence type="ECO:0000313" key="16">
    <source>
        <dbReference type="Proteomes" id="UP000251647"/>
    </source>
</evidence>
<dbReference type="SUPFAM" id="SSF158442">
    <property type="entry name" value="DsbB-like"/>
    <property type="match status" value="1"/>
</dbReference>
<keyword evidence="5" id="KW-0997">Cell inner membrane</keyword>
<feature type="disulfide bond" description="Redox-active" evidence="14">
    <location>
        <begin position="107"/>
        <end position="133"/>
    </location>
</feature>
<evidence type="ECO:0000256" key="12">
    <source>
        <dbReference type="ARBA" id="ARBA00023186"/>
    </source>
</evidence>
<dbReference type="GO" id="GO:0009055">
    <property type="term" value="F:electron transfer activity"/>
    <property type="evidence" value="ECO:0007669"/>
    <property type="project" value="UniProtKB-UniRule"/>
</dbReference>
<evidence type="ECO:0000256" key="13">
    <source>
        <dbReference type="ARBA" id="ARBA00023284"/>
    </source>
</evidence>
<feature type="topological domain" description="Periplasmic" evidence="14">
    <location>
        <begin position="93"/>
        <end position="147"/>
    </location>
</feature>
<keyword evidence="4 14" id="KW-1003">Cell membrane</keyword>
<keyword evidence="12 14" id="KW-0143">Chaperone</keyword>
<evidence type="ECO:0000256" key="6">
    <source>
        <dbReference type="ARBA" id="ARBA00022692"/>
    </source>
</evidence>
<keyword evidence="10 14" id="KW-0472">Membrane</keyword>
<keyword evidence="11 14" id="KW-1015">Disulfide bond</keyword>
<feature type="topological domain" description="Cytoplasmic" evidence="14">
    <location>
        <begin position="1"/>
        <end position="16"/>
    </location>
</feature>
<evidence type="ECO:0000256" key="11">
    <source>
        <dbReference type="ARBA" id="ARBA00023157"/>
    </source>
</evidence>
<evidence type="ECO:0000256" key="9">
    <source>
        <dbReference type="ARBA" id="ARBA00023002"/>
    </source>
</evidence>
<evidence type="ECO:0000256" key="14">
    <source>
        <dbReference type="HAMAP-Rule" id="MF_00286"/>
    </source>
</evidence>
<protein>
    <recommendedName>
        <fullName evidence="14">Disulfide bond formation protein B</fullName>
    </recommendedName>
    <alternativeName>
        <fullName evidence="14">Disulfide oxidoreductase</fullName>
    </alternativeName>
</protein>
<comment type="similarity">
    <text evidence="2 14">Belongs to the DsbB family.</text>
</comment>
<dbReference type="AlphaFoldDB" id="A0A2S2CAC1"/>
<comment type="function">
    <text evidence="14">Required for disulfide bond formation in some periplasmic proteins. Acts by oxidizing the DsbA protein.</text>
</comment>
<keyword evidence="9 14" id="KW-0560">Oxidoreductase</keyword>
<keyword evidence="3 14" id="KW-0813">Transport</keyword>
<comment type="subcellular location">
    <subcellularLocation>
        <location evidence="1">Cell inner membrane</location>
        <topology evidence="1">Multi-pass membrane protein</topology>
    </subcellularLocation>
    <subcellularLocation>
        <location evidence="14">Cell membrane</location>
        <topology evidence="14">Multi-pass membrane protein</topology>
    </subcellularLocation>
</comment>
<dbReference type="HAMAP" id="MF_00286">
    <property type="entry name" value="DsbB"/>
    <property type="match status" value="1"/>
</dbReference>
<comment type="caution">
    <text evidence="14">Lacks conserved residue(s) required for the propagation of feature annotation.</text>
</comment>
<evidence type="ECO:0000256" key="4">
    <source>
        <dbReference type="ARBA" id="ARBA00022475"/>
    </source>
</evidence>
<dbReference type="InterPro" id="IPR003752">
    <property type="entry name" value="DiS_bond_form_DsbB/BdbC"/>
</dbReference>
<dbReference type="Gene3D" id="1.20.1550.10">
    <property type="entry name" value="DsbB-like"/>
    <property type="match status" value="1"/>
</dbReference>
<keyword evidence="7 14" id="KW-0249">Electron transport</keyword>
<evidence type="ECO:0000313" key="15">
    <source>
        <dbReference type="EMBL" id="SPY28847.1"/>
    </source>
</evidence>
<dbReference type="Proteomes" id="UP000251647">
    <property type="component" value="Unassembled WGS sequence"/>
</dbReference>
<name>A0A2S2CAC1_PHODM</name>
<sequence length="173" mass="19864">MQLMQFFNAYSKSRKAWLTLLFCIIFFEGCALFFEHVMGLAPCVMCIYERVAMMGIVVAALIGLIAPQYPYFRWLGLAGWAYSAFRGFELAQEHVGYQFNPSPFATCDLFVKFPDWAPLNHWAPWMFEAYGDCSKVVWSFLGQSMPQWLVIIFAVNLLACAVMILAQFFNKKA</sequence>
<evidence type="ECO:0000256" key="2">
    <source>
        <dbReference type="ARBA" id="ARBA00008823"/>
    </source>
</evidence>
<gene>
    <name evidence="14 15" type="primary">dsbB</name>
    <name evidence="15" type="ORF">NCTC11647_01950</name>
</gene>
<reference evidence="15 16" key="1">
    <citation type="submission" date="2018-06" db="EMBL/GenBank/DDBJ databases">
        <authorList>
            <consortium name="Pathogen Informatics"/>
            <person name="Doyle S."/>
        </authorList>
    </citation>
    <scope>NUCLEOTIDE SEQUENCE [LARGE SCALE GENOMIC DNA]</scope>
    <source>
        <strain evidence="15 16">NCTC11647</strain>
    </source>
</reference>
<dbReference type="InterPro" id="IPR023380">
    <property type="entry name" value="DsbB-like_sf"/>
</dbReference>
<evidence type="ECO:0000256" key="10">
    <source>
        <dbReference type="ARBA" id="ARBA00023136"/>
    </source>
</evidence>